<dbReference type="UniPathway" id="UPA00031">
    <property type="reaction ID" value="UER00007"/>
</dbReference>
<dbReference type="Pfam" id="PF01503">
    <property type="entry name" value="PRA-PH"/>
    <property type="match status" value="1"/>
</dbReference>
<dbReference type="InterPro" id="IPR008179">
    <property type="entry name" value="HisE"/>
</dbReference>
<sequence length="111" mass="12995">MESKNIIEQLYEIIEARRDNPIERSYTSYLFKEGIDKILKKIGEEASEVIIGAKNNSKEETVYEISDLIYHIVVLMAAQGIKIEDITEELEKRRQKICNKKPERKEVESIH</sequence>
<gene>
    <name evidence="10 11" type="primary">hisE</name>
    <name evidence="11" type="ORF">HBE96_23665</name>
</gene>
<dbReference type="CDD" id="cd11534">
    <property type="entry name" value="NTP-PPase_HisIE_like"/>
    <property type="match status" value="1"/>
</dbReference>
<comment type="pathway">
    <text evidence="3 10">Amino-acid biosynthesis; L-histidine biosynthesis; L-histidine from 5-phospho-alpha-D-ribose 1-diphosphate: step 2/9.</text>
</comment>
<evidence type="ECO:0000256" key="4">
    <source>
        <dbReference type="ARBA" id="ARBA00022490"/>
    </source>
</evidence>
<dbReference type="NCBIfam" id="NF001611">
    <property type="entry name" value="PRK00400.1-3"/>
    <property type="match status" value="1"/>
</dbReference>
<dbReference type="NCBIfam" id="TIGR03188">
    <property type="entry name" value="histidine_hisI"/>
    <property type="match status" value="1"/>
</dbReference>
<evidence type="ECO:0000256" key="1">
    <source>
        <dbReference type="ARBA" id="ARBA00001460"/>
    </source>
</evidence>
<dbReference type="GO" id="GO:0005524">
    <property type="term" value="F:ATP binding"/>
    <property type="evidence" value="ECO:0007669"/>
    <property type="project" value="UniProtKB-KW"/>
</dbReference>
<accession>A0A7Y0HPY9</accession>
<evidence type="ECO:0000256" key="10">
    <source>
        <dbReference type="HAMAP-Rule" id="MF_01020"/>
    </source>
</evidence>
<comment type="caution">
    <text evidence="11">The sequence shown here is derived from an EMBL/GenBank/DDBJ whole genome shotgun (WGS) entry which is preliminary data.</text>
</comment>
<dbReference type="Proteomes" id="UP000537131">
    <property type="component" value="Unassembled WGS sequence"/>
</dbReference>
<dbReference type="PANTHER" id="PTHR42945">
    <property type="entry name" value="HISTIDINE BIOSYNTHESIS BIFUNCTIONAL PROTEIN"/>
    <property type="match status" value="1"/>
</dbReference>
<dbReference type="EC" id="3.6.1.31" evidence="10"/>
<evidence type="ECO:0000256" key="9">
    <source>
        <dbReference type="ARBA" id="ARBA00023102"/>
    </source>
</evidence>
<comment type="similarity">
    <text evidence="10">Belongs to the PRA-PH family.</text>
</comment>
<evidence type="ECO:0000256" key="3">
    <source>
        <dbReference type="ARBA" id="ARBA00005204"/>
    </source>
</evidence>
<keyword evidence="5 10" id="KW-0028">Amino-acid biosynthesis</keyword>
<dbReference type="GO" id="GO:0000105">
    <property type="term" value="P:L-histidine biosynthetic process"/>
    <property type="evidence" value="ECO:0007669"/>
    <property type="project" value="UniProtKB-UniRule"/>
</dbReference>
<dbReference type="EMBL" id="JABBNI010000066">
    <property type="protein sequence ID" value="NMM65579.1"/>
    <property type="molecule type" value="Genomic_DNA"/>
</dbReference>
<proteinExistence type="inferred from homology"/>
<dbReference type="GO" id="GO:0004636">
    <property type="term" value="F:phosphoribosyl-ATP diphosphatase activity"/>
    <property type="evidence" value="ECO:0007669"/>
    <property type="project" value="UniProtKB-UniRule"/>
</dbReference>
<name>A0A7Y0HPY9_9CLOT</name>
<reference evidence="11 12" key="2">
    <citation type="submission" date="2020-06" db="EMBL/GenBank/DDBJ databases">
        <title>Complete Genome Sequence of Clostridium muelleri sp. nov. P21T, an Acid-Alcohol Producing Acetogen Isolated from Old Hay.</title>
        <authorList>
            <person name="Duncan K.E."/>
            <person name="Tanner R.S."/>
        </authorList>
    </citation>
    <scope>NUCLEOTIDE SEQUENCE [LARGE SCALE GENOMIC DNA]</scope>
    <source>
        <strain evidence="11 12">P21</strain>
    </source>
</reference>
<dbReference type="HAMAP" id="MF_01020">
    <property type="entry name" value="HisE"/>
    <property type="match status" value="1"/>
</dbReference>
<organism evidence="11 12">
    <name type="scientific">Clostridium muellerianum</name>
    <dbReference type="NCBI Taxonomy" id="2716538"/>
    <lineage>
        <taxon>Bacteria</taxon>
        <taxon>Bacillati</taxon>
        <taxon>Bacillota</taxon>
        <taxon>Clostridia</taxon>
        <taxon>Eubacteriales</taxon>
        <taxon>Clostridiaceae</taxon>
        <taxon>Clostridium</taxon>
    </lineage>
</organism>
<evidence type="ECO:0000313" key="11">
    <source>
        <dbReference type="EMBL" id="NMM65579.1"/>
    </source>
</evidence>
<dbReference type="RefSeq" id="WP_169300176.1">
    <property type="nucleotide sequence ID" value="NZ_JABBNI010000066.1"/>
</dbReference>
<dbReference type="SUPFAM" id="SSF101386">
    <property type="entry name" value="all-alpha NTP pyrophosphatases"/>
    <property type="match status" value="1"/>
</dbReference>
<dbReference type="PANTHER" id="PTHR42945:SF9">
    <property type="entry name" value="HISTIDINE BIOSYNTHESIS BIFUNCTIONAL PROTEIN HISIE"/>
    <property type="match status" value="1"/>
</dbReference>
<dbReference type="InterPro" id="IPR021130">
    <property type="entry name" value="PRib-ATP_PPHydrolase-like"/>
</dbReference>
<evidence type="ECO:0000313" key="12">
    <source>
        <dbReference type="Proteomes" id="UP000537131"/>
    </source>
</evidence>
<comment type="subcellular location">
    <subcellularLocation>
        <location evidence="2 10">Cytoplasm</location>
    </subcellularLocation>
</comment>
<keyword evidence="4 10" id="KW-0963">Cytoplasm</keyword>
<comment type="catalytic activity">
    <reaction evidence="1 10">
        <text>1-(5-phospho-beta-D-ribosyl)-ATP + H2O = 1-(5-phospho-beta-D-ribosyl)-5'-AMP + diphosphate + H(+)</text>
        <dbReference type="Rhea" id="RHEA:22828"/>
        <dbReference type="ChEBI" id="CHEBI:15377"/>
        <dbReference type="ChEBI" id="CHEBI:15378"/>
        <dbReference type="ChEBI" id="CHEBI:33019"/>
        <dbReference type="ChEBI" id="CHEBI:59457"/>
        <dbReference type="ChEBI" id="CHEBI:73183"/>
        <dbReference type="EC" id="3.6.1.31"/>
    </reaction>
</comment>
<evidence type="ECO:0000256" key="5">
    <source>
        <dbReference type="ARBA" id="ARBA00022605"/>
    </source>
</evidence>
<reference evidence="11 12" key="1">
    <citation type="submission" date="2020-04" db="EMBL/GenBank/DDBJ databases">
        <authorList>
            <person name="Doyle D.A."/>
        </authorList>
    </citation>
    <scope>NUCLEOTIDE SEQUENCE [LARGE SCALE GENOMIC DNA]</scope>
    <source>
        <strain evidence="11 12">P21</strain>
    </source>
</reference>
<evidence type="ECO:0000256" key="6">
    <source>
        <dbReference type="ARBA" id="ARBA00022741"/>
    </source>
</evidence>
<dbReference type="GO" id="GO:0005737">
    <property type="term" value="C:cytoplasm"/>
    <property type="evidence" value="ECO:0007669"/>
    <property type="project" value="UniProtKB-SubCell"/>
</dbReference>
<dbReference type="Gene3D" id="1.10.287.1080">
    <property type="entry name" value="MazG-like"/>
    <property type="match status" value="1"/>
</dbReference>
<keyword evidence="9 10" id="KW-0368">Histidine biosynthesis</keyword>
<evidence type="ECO:0000256" key="2">
    <source>
        <dbReference type="ARBA" id="ARBA00004496"/>
    </source>
</evidence>
<keyword evidence="12" id="KW-1185">Reference proteome</keyword>
<keyword evidence="8 10" id="KW-0067">ATP-binding</keyword>
<evidence type="ECO:0000256" key="7">
    <source>
        <dbReference type="ARBA" id="ARBA00022801"/>
    </source>
</evidence>
<dbReference type="AlphaFoldDB" id="A0A7Y0HPY9"/>
<protein>
    <recommendedName>
        <fullName evidence="10">Phosphoribosyl-ATP pyrophosphatase</fullName>
        <shortName evidence="10">PRA-PH</shortName>
        <ecNumber evidence="10">3.6.1.31</ecNumber>
    </recommendedName>
</protein>
<evidence type="ECO:0000256" key="8">
    <source>
        <dbReference type="ARBA" id="ARBA00022840"/>
    </source>
</evidence>
<keyword evidence="7 10" id="KW-0378">Hydrolase</keyword>
<keyword evidence="6 10" id="KW-0547">Nucleotide-binding</keyword>